<keyword evidence="5" id="KW-1185">Reference proteome</keyword>
<dbReference type="WBParaSite" id="ALUE_0001398201-mRNA-1">
    <property type="protein sequence ID" value="ALUE_0001398201-mRNA-1"/>
    <property type="gene ID" value="ALUE_0001398201"/>
</dbReference>
<feature type="compositionally biased region" description="Basic and acidic residues" evidence="4">
    <location>
        <begin position="295"/>
        <end position="306"/>
    </location>
</feature>
<keyword evidence="3" id="KW-0539">Nucleus</keyword>
<accession>A0A0M3I981</accession>
<dbReference type="Proteomes" id="UP000036681">
    <property type="component" value="Unplaced"/>
</dbReference>
<name>A0A0M3I981_ASCLU</name>
<evidence type="ECO:0000256" key="2">
    <source>
        <dbReference type="ARBA" id="ARBA00023163"/>
    </source>
</evidence>
<dbReference type="AlphaFoldDB" id="A0A0M3I981"/>
<organism evidence="5 6">
    <name type="scientific">Ascaris lumbricoides</name>
    <name type="common">Giant roundworm</name>
    <dbReference type="NCBI Taxonomy" id="6252"/>
    <lineage>
        <taxon>Eukaryota</taxon>
        <taxon>Metazoa</taxon>
        <taxon>Ecdysozoa</taxon>
        <taxon>Nematoda</taxon>
        <taxon>Chromadorea</taxon>
        <taxon>Rhabditida</taxon>
        <taxon>Spirurina</taxon>
        <taxon>Ascaridomorpha</taxon>
        <taxon>Ascaridoidea</taxon>
        <taxon>Ascarididae</taxon>
        <taxon>Ascaris</taxon>
    </lineage>
</organism>
<dbReference type="PANTHER" id="PTHR16088">
    <property type="entry name" value="YY1 ASSOCIATED PROTEIN-RELATED"/>
    <property type="match status" value="1"/>
</dbReference>
<sequence>MDGSIDKPGTSGTGASTQQGSEKFLGKGKEQDGGEREEIVKLWRQMDEKLEHKAKSHNLSVVNVKTILHVVLVSGFRHTVSGVRFSTASGACIVANFFKAHLIKNPGVISLIMGIDDNASLPDLKLTRSKVKQLCKRNEDEAEAASEAEGDMEVDDAETNLEDTNTSLQVVEESEVDQPALHTRSRNHIVDGCLEDEPLCGDDVLLFSAIDDPDYMDFINTLNDPSRYEVDEAEDPEYNFMRDLECEETPERDELRMDRATEIPMREVENLLQDLIDSGRTNALAESEQTSYIESTKDCKEKESHKQAKRPSLASRRAWEPHFTDHITVLMGATPDDLARISLDSAILDETSIEKPPKFTSSEVEQLKTQLKKHVQLLTQFMVGCHFEPSLFDGRNECQKMINELYELSANQPPNSIFNIKNLEASIVTCHDAINCERVEFPEVNDPRYRKMNLPLPQTMLVLARSNALLYPELLPTVTVYSAVFLFNTSTTCTLNVCRSLGKVNLPLPQTMLVLARSNALLYPELLPTVTVYSAVFLFNTSTTCTLNVCRSLGKGTARMRVGRVAYLGEVRLRSFPSFYQYFTAPEESLLAMGQYMFSHIPHSTASKRDGRNALIVRYFLPNKEISQIRLHMKNFRFSPEPIYEIITRAEQGKVTMIFPVEKSDSEQSTPPYMWHQTLQPFWLQVCCNIGVLFAIGFV</sequence>
<dbReference type="GO" id="GO:0006355">
    <property type="term" value="P:regulation of DNA-templated transcription"/>
    <property type="evidence" value="ECO:0007669"/>
    <property type="project" value="TreeGrafter"/>
</dbReference>
<evidence type="ECO:0000313" key="5">
    <source>
        <dbReference type="Proteomes" id="UP000036681"/>
    </source>
</evidence>
<evidence type="ECO:0000256" key="3">
    <source>
        <dbReference type="ARBA" id="ARBA00023242"/>
    </source>
</evidence>
<evidence type="ECO:0000256" key="4">
    <source>
        <dbReference type="SAM" id="MobiDB-lite"/>
    </source>
</evidence>
<keyword evidence="1" id="KW-0805">Transcription regulation</keyword>
<dbReference type="InterPro" id="IPR052435">
    <property type="entry name" value="YY1-Transcr_Regul"/>
</dbReference>
<protein>
    <submittedName>
        <fullName evidence="6">GON-4-like protein</fullName>
    </submittedName>
</protein>
<feature type="compositionally biased region" description="Basic and acidic residues" evidence="4">
    <location>
        <begin position="24"/>
        <end position="36"/>
    </location>
</feature>
<evidence type="ECO:0000313" key="6">
    <source>
        <dbReference type="WBParaSite" id="ALUE_0001398201-mRNA-1"/>
    </source>
</evidence>
<keyword evidence="2" id="KW-0804">Transcription</keyword>
<dbReference type="GO" id="GO:0005634">
    <property type="term" value="C:nucleus"/>
    <property type="evidence" value="ECO:0007669"/>
    <property type="project" value="TreeGrafter"/>
</dbReference>
<feature type="region of interest" description="Disordered" evidence="4">
    <location>
        <begin position="286"/>
        <end position="314"/>
    </location>
</feature>
<proteinExistence type="predicted"/>
<feature type="region of interest" description="Disordered" evidence="4">
    <location>
        <begin position="1"/>
        <end position="36"/>
    </location>
</feature>
<dbReference type="PANTHER" id="PTHR16088:SF3">
    <property type="entry name" value="GON-4-LIKE PROTEIN"/>
    <property type="match status" value="1"/>
</dbReference>
<reference evidence="6" key="1">
    <citation type="submission" date="2017-02" db="UniProtKB">
        <authorList>
            <consortium name="WormBaseParasite"/>
        </authorList>
    </citation>
    <scope>IDENTIFICATION</scope>
</reference>
<feature type="compositionally biased region" description="Low complexity" evidence="4">
    <location>
        <begin position="9"/>
        <end position="21"/>
    </location>
</feature>
<dbReference type="GO" id="GO:0003712">
    <property type="term" value="F:transcription coregulator activity"/>
    <property type="evidence" value="ECO:0007669"/>
    <property type="project" value="TreeGrafter"/>
</dbReference>
<evidence type="ECO:0000256" key="1">
    <source>
        <dbReference type="ARBA" id="ARBA00023015"/>
    </source>
</evidence>